<keyword evidence="3" id="KW-1185">Reference proteome</keyword>
<evidence type="ECO:0000313" key="2">
    <source>
        <dbReference type="EMBL" id="TGK71066.1"/>
    </source>
</evidence>
<dbReference type="EMBL" id="RQFF01000023">
    <property type="protein sequence ID" value="TGK71066.1"/>
    <property type="molecule type" value="Genomic_DNA"/>
</dbReference>
<keyword evidence="1" id="KW-0472">Membrane</keyword>
<evidence type="ECO:0000256" key="1">
    <source>
        <dbReference type="SAM" id="Phobius"/>
    </source>
</evidence>
<protein>
    <submittedName>
        <fullName evidence="2">Uncharacterized protein</fullName>
    </submittedName>
</protein>
<dbReference type="AlphaFoldDB" id="A0A6N4QDC7"/>
<proteinExistence type="predicted"/>
<gene>
    <name evidence="2" type="ORF">EHQ18_08335</name>
</gene>
<evidence type="ECO:0000313" key="3">
    <source>
        <dbReference type="Proteomes" id="UP000297239"/>
    </source>
</evidence>
<organism evidence="2 3">
    <name type="scientific">Leptospira kanakyensis</name>
    <dbReference type="NCBI Taxonomy" id="2484968"/>
    <lineage>
        <taxon>Bacteria</taxon>
        <taxon>Pseudomonadati</taxon>
        <taxon>Spirochaetota</taxon>
        <taxon>Spirochaetia</taxon>
        <taxon>Leptospirales</taxon>
        <taxon>Leptospiraceae</taxon>
        <taxon>Leptospira</taxon>
    </lineage>
</organism>
<reference evidence="2" key="1">
    <citation type="journal article" date="2019" name="PLoS Negl. Trop. Dis.">
        <title>Revisiting the worldwide diversity of Leptospira species in the environment.</title>
        <authorList>
            <person name="Vincent A.T."/>
            <person name="Schiettekatte O."/>
            <person name="Bourhy P."/>
            <person name="Veyrier F.J."/>
            <person name="Picardeau M."/>
        </authorList>
    </citation>
    <scope>NUCLEOTIDE SEQUENCE [LARGE SCALE GENOMIC DNA]</scope>
    <source>
        <strain evidence="2">201800293</strain>
    </source>
</reference>
<keyword evidence="1" id="KW-0812">Transmembrane</keyword>
<name>A0A6N4QDC7_9LEPT</name>
<dbReference type="Proteomes" id="UP000297239">
    <property type="component" value="Unassembled WGS sequence"/>
</dbReference>
<comment type="caution">
    <text evidence="2">The sequence shown here is derived from an EMBL/GenBank/DDBJ whole genome shotgun (WGS) entry which is preliminary data.</text>
</comment>
<keyword evidence="1" id="KW-1133">Transmembrane helix</keyword>
<accession>A0A6N4QDC7</accession>
<dbReference type="RefSeq" id="WP_135636121.1">
    <property type="nucleotide sequence ID" value="NZ_RQFE01000026.1"/>
</dbReference>
<sequence length="174" mass="20714">MKIYNCLILVTLTINTLNCFYGIMRFGPAEHIDNTFELSEKKYTFKSPKDYRNPTSYSKKDIIDKWGEPSEIGNHHNCTFFTYRDGLNWNFITIVVLIIPIPILIFPTGFDEKKIYFIEDKNFAYSEYFNQDTHFFGYLCDDRSCRFQRGKTYHYNENEAKLLKCKNPENNDNL</sequence>
<feature type="transmembrane region" description="Helical" evidence="1">
    <location>
        <begin position="89"/>
        <end position="110"/>
    </location>
</feature>